<proteinExistence type="predicted"/>
<evidence type="ECO:0000313" key="1">
    <source>
        <dbReference type="EMBL" id="KNC80110.1"/>
    </source>
</evidence>
<dbReference type="RefSeq" id="XP_014154012.1">
    <property type="nucleotide sequence ID" value="XM_014298537.1"/>
</dbReference>
<sequence>MQPLNISTTAESTGARSQTANNFRLLQHGNECSANTAQFDLDFNCSANSFLEPSMTDNHPLTFNTNNTMD</sequence>
<reference evidence="1 2" key="1">
    <citation type="submission" date="2011-02" db="EMBL/GenBank/DDBJ databases">
        <title>The Genome Sequence of Sphaeroforma arctica JP610.</title>
        <authorList>
            <consortium name="The Broad Institute Genome Sequencing Platform"/>
            <person name="Russ C."/>
            <person name="Cuomo C."/>
            <person name="Young S.K."/>
            <person name="Zeng Q."/>
            <person name="Gargeya S."/>
            <person name="Alvarado L."/>
            <person name="Berlin A."/>
            <person name="Chapman S.B."/>
            <person name="Chen Z."/>
            <person name="Freedman E."/>
            <person name="Gellesch M."/>
            <person name="Goldberg J."/>
            <person name="Griggs A."/>
            <person name="Gujja S."/>
            <person name="Heilman E."/>
            <person name="Heiman D."/>
            <person name="Howarth C."/>
            <person name="Mehta T."/>
            <person name="Neiman D."/>
            <person name="Pearson M."/>
            <person name="Roberts A."/>
            <person name="Saif S."/>
            <person name="Shea T."/>
            <person name="Shenoy N."/>
            <person name="Sisk P."/>
            <person name="Stolte C."/>
            <person name="Sykes S."/>
            <person name="White J."/>
            <person name="Yandava C."/>
            <person name="Burger G."/>
            <person name="Gray M.W."/>
            <person name="Holland P.W.H."/>
            <person name="King N."/>
            <person name="Lang F.B.F."/>
            <person name="Roger A.J."/>
            <person name="Ruiz-Trillo I."/>
            <person name="Haas B."/>
            <person name="Nusbaum C."/>
            <person name="Birren B."/>
        </authorList>
    </citation>
    <scope>NUCLEOTIDE SEQUENCE [LARGE SCALE GENOMIC DNA]</scope>
    <source>
        <strain evidence="1 2">JP610</strain>
    </source>
</reference>
<dbReference type="EMBL" id="KQ242199">
    <property type="protein sequence ID" value="KNC80110.1"/>
    <property type="molecule type" value="Genomic_DNA"/>
</dbReference>
<evidence type="ECO:0000313" key="2">
    <source>
        <dbReference type="Proteomes" id="UP000054560"/>
    </source>
</evidence>
<dbReference type="Proteomes" id="UP000054560">
    <property type="component" value="Unassembled WGS sequence"/>
</dbReference>
<organism evidence="1 2">
    <name type="scientific">Sphaeroforma arctica JP610</name>
    <dbReference type="NCBI Taxonomy" id="667725"/>
    <lineage>
        <taxon>Eukaryota</taxon>
        <taxon>Ichthyosporea</taxon>
        <taxon>Ichthyophonida</taxon>
        <taxon>Sphaeroforma</taxon>
    </lineage>
</organism>
<gene>
    <name evidence="1" type="ORF">SARC_07521</name>
</gene>
<protein>
    <submittedName>
        <fullName evidence="1">Uncharacterized protein</fullName>
    </submittedName>
</protein>
<dbReference type="AlphaFoldDB" id="A0A0L0FTH8"/>
<keyword evidence="2" id="KW-1185">Reference proteome</keyword>
<accession>A0A0L0FTH8</accession>
<name>A0A0L0FTH8_9EUKA</name>
<dbReference type="GeneID" id="25908025"/>